<sequence length="340" mass="37838">MFTFRTVFYLWNLSCFRKGIHSWRVFFLLPKAKAQHFRNDTHKPLHCDLSHQYAEYRLMANFGTRPSSGQNNILFTVSAEGEIRSLKSPLPSPLKKRFPQQDLRQARLVAGSQKYLHTSSTSPPSDLTTPISPGTSNISNVGTKTPSAPPLQLSKLEIDVAIQIARSEYMQIGLQRRYWDPPLLPQHYRTAVDNPTIDADSFSRAVALTDISISGDPIRMCTPDFRVEPRGLKVGACLFLNLPYGANDACGLQVKMKDGSATDQPRFILEVCAAVVDAGDGRKAWRLCTQHDVTDMINDMARKRVASTAIASSSTSQHHHHHDPLTPKPSTGRASPKKSC</sequence>
<evidence type="ECO:0008006" key="4">
    <source>
        <dbReference type="Google" id="ProtNLM"/>
    </source>
</evidence>
<feature type="region of interest" description="Disordered" evidence="1">
    <location>
        <begin position="114"/>
        <end position="149"/>
    </location>
</feature>
<feature type="compositionally biased region" description="Low complexity" evidence="1">
    <location>
        <begin position="118"/>
        <end position="133"/>
    </location>
</feature>
<protein>
    <recommendedName>
        <fullName evidence="4">PilZ domain-containing protein</fullName>
    </recommendedName>
</protein>
<feature type="compositionally biased region" description="Polar residues" evidence="1">
    <location>
        <begin position="134"/>
        <end position="146"/>
    </location>
</feature>
<evidence type="ECO:0000313" key="2">
    <source>
        <dbReference type="EMBL" id="KAL1647773.1"/>
    </source>
</evidence>
<dbReference type="Proteomes" id="UP001521184">
    <property type="component" value="Unassembled WGS sequence"/>
</dbReference>
<comment type="caution">
    <text evidence="2">The sequence shown here is derived from an EMBL/GenBank/DDBJ whole genome shotgun (WGS) entry which is preliminary data.</text>
</comment>
<organism evidence="2 3">
    <name type="scientific">Diplodia intermedia</name>
    <dbReference type="NCBI Taxonomy" id="856260"/>
    <lineage>
        <taxon>Eukaryota</taxon>
        <taxon>Fungi</taxon>
        <taxon>Dikarya</taxon>
        <taxon>Ascomycota</taxon>
        <taxon>Pezizomycotina</taxon>
        <taxon>Dothideomycetes</taxon>
        <taxon>Dothideomycetes incertae sedis</taxon>
        <taxon>Botryosphaeriales</taxon>
        <taxon>Botryosphaeriaceae</taxon>
        <taxon>Diplodia</taxon>
    </lineage>
</organism>
<evidence type="ECO:0000256" key="1">
    <source>
        <dbReference type="SAM" id="MobiDB-lite"/>
    </source>
</evidence>
<feature type="compositionally biased region" description="Low complexity" evidence="1">
    <location>
        <begin position="306"/>
        <end position="316"/>
    </location>
</feature>
<evidence type="ECO:0000313" key="3">
    <source>
        <dbReference type="Proteomes" id="UP001521184"/>
    </source>
</evidence>
<keyword evidence="3" id="KW-1185">Reference proteome</keyword>
<dbReference type="EMBL" id="JAKEKT020000011">
    <property type="protein sequence ID" value="KAL1647773.1"/>
    <property type="molecule type" value="Genomic_DNA"/>
</dbReference>
<accession>A0ABR3TYU9</accession>
<feature type="region of interest" description="Disordered" evidence="1">
    <location>
        <begin position="306"/>
        <end position="340"/>
    </location>
</feature>
<reference evidence="2 3" key="1">
    <citation type="journal article" date="2023" name="Plant Dis.">
        <title>First Report of Diplodia intermedia Causing Canker and Dieback Diseases on Apple Trees in Canada.</title>
        <authorList>
            <person name="Ellouze W."/>
            <person name="Ilyukhin E."/>
            <person name="Sulman M."/>
            <person name="Ali S."/>
        </authorList>
    </citation>
    <scope>NUCLEOTIDE SEQUENCE [LARGE SCALE GENOMIC DNA]</scope>
    <source>
        <strain evidence="2 3">M45-28</strain>
    </source>
</reference>
<proteinExistence type="predicted"/>
<name>A0ABR3TYU9_9PEZI</name>
<gene>
    <name evidence="2" type="ORF">SLS58_002574</name>
</gene>